<dbReference type="EC" id="2.3.1.87" evidence="5"/>
<dbReference type="AlphaFoldDB" id="A0A8S1DYT6"/>
<dbReference type="Gene3D" id="3.40.630.30">
    <property type="match status" value="1"/>
</dbReference>
<comment type="catalytic activity">
    <reaction evidence="6">
        <text>dopamine + (9Z)-octadecenoyl-CoA = N-(9Z-octadecanoyl)-dopamine + CoA + H(+)</text>
        <dbReference type="Rhea" id="RHEA:51380"/>
        <dbReference type="ChEBI" id="CHEBI:15378"/>
        <dbReference type="ChEBI" id="CHEBI:31883"/>
        <dbReference type="ChEBI" id="CHEBI:57287"/>
        <dbReference type="ChEBI" id="CHEBI:57387"/>
        <dbReference type="ChEBI" id="CHEBI:59905"/>
    </reaction>
    <physiologicalReaction direction="left-to-right" evidence="6">
        <dbReference type="Rhea" id="RHEA:51381"/>
    </physiologicalReaction>
</comment>
<keyword evidence="16" id="KW-1185">Reference proteome</keyword>
<evidence type="ECO:0000256" key="1">
    <source>
        <dbReference type="ARBA" id="ARBA00022679"/>
    </source>
</evidence>
<comment type="catalytic activity">
    <reaction evidence="12">
        <text>dopamine + hexadecanoyl-CoA = N-hexadecanoyl-dopamine + CoA + H(+)</text>
        <dbReference type="Rhea" id="RHEA:51376"/>
        <dbReference type="ChEBI" id="CHEBI:15378"/>
        <dbReference type="ChEBI" id="CHEBI:57287"/>
        <dbReference type="ChEBI" id="CHEBI:57379"/>
        <dbReference type="ChEBI" id="CHEBI:59905"/>
        <dbReference type="ChEBI" id="CHEBI:134058"/>
    </reaction>
    <physiologicalReaction direction="left-to-right" evidence="12">
        <dbReference type="Rhea" id="RHEA:51377"/>
    </physiologicalReaction>
</comment>
<evidence type="ECO:0000256" key="6">
    <source>
        <dbReference type="ARBA" id="ARBA00050189"/>
    </source>
</evidence>
<comment type="catalytic activity">
    <reaction evidence="11">
        <text>serotonin + hexadecanoyl-CoA = N-hexadecanoyl-serotonin + CoA + H(+)</text>
        <dbReference type="Rhea" id="RHEA:51384"/>
        <dbReference type="ChEBI" id="CHEBI:15378"/>
        <dbReference type="ChEBI" id="CHEBI:57287"/>
        <dbReference type="ChEBI" id="CHEBI:57379"/>
        <dbReference type="ChEBI" id="CHEBI:134059"/>
        <dbReference type="ChEBI" id="CHEBI:350546"/>
    </reaction>
    <physiologicalReaction direction="left-to-right" evidence="11">
        <dbReference type="Rhea" id="RHEA:51385"/>
    </physiologicalReaction>
</comment>
<dbReference type="Proteomes" id="UP000494165">
    <property type="component" value="Unassembled WGS sequence"/>
</dbReference>
<dbReference type="PROSITE" id="PS51186">
    <property type="entry name" value="GNAT"/>
    <property type="match status" value="1"/>
</dbReference>
<evidence type="ECO:0000256" key="4">
    <source>
        <dbReference type="ARBA" id="ARBA00038182"/>
    </source>
</evidence>
<sequence>MSSNIDFVCPIEADLYEAVMEHLRLTFFWEEPLNVCVSLCEAPGSGHPKLEAVCLDTLQDGLSIVALSDGKVVGCALNGSQSRQQLDEAIKQTYAETDKKFRSIFSMLYDNNRDIDLYTKYDVHDIFECRILSVDPDYRGKGIARILLDQSIQEARLRGFKLFKVDATSAISQRICRSRSLTLEHEILYADHLDPDTGKPAFVPPPPHYGLQIYSRLFEKE</sequence>
<evidence type="ECO:0000256" key="12">
    <source>
        <dbReference type="ARBA" id="ARBA00052335"/>
    </source>
</evidence>
<dbReference type="EMBL" id="CADEPI010000408">
    <property type="protein sequence ID" value="CAB3385349.1"/>
    <property type="molecule type" value="Genomic_DNA"/>
</dbReference>
<dbReference type="CDD" id="cd04301">
    <property type="entry name" value="NAT_SF"/>
    <property type="match status" value="1"/>
</dbReference>
<comment type="catalytic activity">
    <reaction evidence="7">
        <text>serotonin + octadecanoyl-CoA = N-octadecanoyl-serotonin + CoA + H(+)</text>
        <dbReference type="Rhea" id="RHEA:51400"/>
        <dbReference type="ChEBI" id="CHEBI:15378"/>
        <dbReference type="ChEBI" id="CHEBI:57287"/>
        <dbReference type="ChEBI" id="CHEBI:57394"/>
        <dbReference type="ChEBI" id="CHEBI:134065"/>
        <dbReference type="ChEBI" id="CHEBI:350546"/>
    </reaction>
    <physiologicalReaction direction="left-to-right" evidence="7">
        <dbReference type="Rhea" id="RHEA:51401"/>
    </physiologicalReaction>
</comment>
<evidence type="ECO:0000256" key="11">
    <source>
        <dbReference type="ARBA" id="ARBA00052178"/>
    </source>
</evidence>
<evidence type="ECO:0000256" key="2">
    <source>
        <dbReference type="ARBA" id="ARBA00023315"/>
    </source>
</evidence>
<comment type="catalytic activity">
    <reaction evidence="10">
        <text>serotonin + (9Z)-octadecenoyl-CoA = N-(9Z-octadecenoyl)-serotonin + CoA + H(+)</text>
        <dbReference type="Rhea" id="RHEA:51392"/>
        <dbReference type="ChEBI" id="CHEBI:15378"/>
        <dbReference type="ChEBI" id="CHEBI:57287"/>
        <dbReference type="ChEBI" id="CHEBI:57387"/>
        <dbReference type="ChEBI" id="CHEBI:134064"/>
        <dbReference type="ChEBI" id="CHEBI:350546"/>
    </reaction>
    <physiologicalReaction direction="left-to-right" evidence="10">
        <dbReference type="Rhea" id="RHEA:51393"/>
    </physiologicalReaction>
</comment>
<dbReference type="PANTHER" id="PTHR20905:SF32">
    <property type="entry name" value="ARYLALKYLAMINE N-ACETYLTRANSFERASE-LIKE 7, ISOFORM A"/>
    <property type="match status" value="1"/>
</dbReference>
<feature type="domain" description="N-acetyltransferase" evidence="14">
    <location>
        <begin position="62"/>
        <end position="194"/>
    </location>
</feature>
<comment type="caution">
    <text evidence="15">The sequence shown here is derived from an EMBL/GenBank/DDBJ whole genome shotgun (WGS) entry which is preliminary data.</text>
</comment>
<dbReference type="OrthoDB" id="2115692at2759"/>
<comment type="similarity">
    <text evidence="4">Belongs to the acetyltransferase family. AANAT subfamily.</text>
</comment>
<evidence type="ECO:0000256" key="3">
    <source>
        <dbReference type="ARBA" id="ARBA00037926"/>
    </source>
</evidence>
<evidence type="ECO:0000256" key="13">
    <source>
        <dbReference type="ARBA" id="ARBA00052491"/>
    </source>
</evidence>
<dbReference type="SUPFAM" id="SSF55729">
    <property type="entry name" value="Acyl-CoA N-acyltransferases (Nat)"/>
    <property type="match status" value="1"/>
</dbReference>
<evidence type="ECO:0000313" key="15">
    <source>
        <dbReference type="EMBL" id="CAB3385349.1"/>
    </source>
</evidence>
<dbReference type="InterPro" id="IPR016181">
    <property type="entry name" value="Acyl_CoA_acyltransferase"/>
</dbReference>
<dbReference type="GO" id="GO:0004059">
    <property type="term" value="F:aralkylamine N-acetyltransferase activity"/>
    <property type="evidence" value="ECO:0007669"/>
    <property type="project" value="UniProtKB-EC"/>
</dbReference>
<dbReference type="FunFam" id="3.40.630.30:FF:000046">
    <property type="entry name" value="Dopamine N-acetyltransferase"/>
    <property type="match status" value="1"/>
</dbReference>
<evidence type="ECO:0000256" key="9">
    <source>
        <dbReference type="ARBA" id="ARBA00051711"/>
    </source>
</evidence>
<comment type="catalytic activity">
    <reaction evidence="8">
        <text>serotonin + (5Z,8Z,11Z,14Z)-eicosatetraenoyl-CoA = N-[(5Z,8Z,11Z,14Z)-eicosatetraenoyl]-serotonin + CoA + H(+)</text>
        <dbReference type="Rhea" id="RHEA:51396"/>
        <dbReference type="ChEBI" id="CHEBI:15378"/>
        <dbReference type="ChEBI" id="CHEBI:57287"/>
        <dbReference type="ChEBI" id="CHEBI:57368"/>
        <dbReference type="ChEBI" id="CHEBI:132255"/>
        <dbReference type="ChEBI" id="CHEBI:350546"/>
    </reaction>
    <physiologicalReaction direction="left-to-right" evidence="8">
        <dbReference type="Rhea" id="RHEA:51397"/>
    </physiologicalReaction>
</comment>
<proteinExistence type="inferred from homology"/>
<keyword evidence="2" id="KW-0012">Acyltransferase</keyword>
<dbReference type="PANTHER" id="PTHR20905">
    <property type="entry name" value="N-ACETYLTRANSFERASE-RELATED"/>
    <property type="match status" value="1"/>
</dbReference>
<comment type="pathway">
    <text evidence="3">Aromatic compound metabolism; melatonin biosynthesis; melatonin from serotonin: step 1/2.</text>
</comment>
<evidence type="ECO:0000313" key="16">
    <source>
        <dbReference type="Proteomes" id="UP000494165"/>
    </source>
</evidence>
<accession>A0A8S1DYT6</accession>
<keyword evidence="1" id="KW-0808">Transferase</keyword>
<evidence type="ECO:0000256" key="5">
    <source>
        <dbReference type="ARBA" id="ARBA00039114"/>
    </source>
</evidence>
<evidence type="ECO:0000259" key="14">
    <source>
        <dbReference type="PROSITE" id="PS51186"/>
    </source>
</evidence>
<evidence type="ECO:0000256" key="10">
    <source>
        <dbReference type="ARBA" id="ARBA00051823"/>
    </source>
</evidence>
<dbReference type="Pfam" id="PF00583">
    <property type="entry name" value="Acetyltransf_1"/>
    <property type="match status" value="1"/>
</dbReference>
<evidence type="ECO:0000256" key="8">
    <source>
        <dbReference type="ARBA" id="ARBA00051284"/>
    </source>
</evidence>
<dbReference type="InterPro" id="IPR000182">
    <property type="entry name" value="GNAT_dom"/>
</dbReference>
<comment type="catalytic activity">
    <reaction evidence="9">
        <text>dopamine + acetyl-CoA = N-acetyldopamine + CoA + H(+)</text>
        <dbReference type="Rhea" id="RHEA:51388"/>
        <dbReference type="ChEBI" id="CHEBI:15378"/>
        <dbReference type="ChEBI" id="CHEBI:57287"/>
        <dbReference type="ChEBI" id="CHEBI:57288"/>
        <dbReference type="ChEBI" id="CHEBI:59905"/>
        <dbReference type="ChEBI" id="CHEBI:125678"/>
    </reaction>
    <physiologicalReaction direction="left-to-right" evidence="9">
        <dbReference type="Rhea" id="RHEA:51389"/>
    </physiologicalReaction>
</comment>
<protein>
    <recommendedName>
        <fullName evidence="5">aralkylamine N-acetyltransferase</fullName>
        <ecNumber evidence="5">2.3.1.87</ecNumber>
    </recommendedName>
</protein>
<comment type="catalytic activity">
    <reaction evidence="13">
        <text>serotonin + acetyl-CoA = N-acetylserotonin + CoA + H(+)</text>
        <dbReference type="Rhea" id="RHEA:25217"/>
        <dbReference type="ChEBI" id="CHEBI:15378"/>
        <dbReference type="ChEBI" id="CHEBI:17697"/>
        <dbReference type="ChEBI" id="CHEBI:57287"/>
        <dbReference type="ChEBI" id="CHEBI:57288"/>
        <dbReference type="ChEBI" id="CHEBI:350546"/>
        <dbReference type="EC" id="2.3.1.87"/>
    </reaction>
    <physiologicalReaction direction="left-to-right" evidence="13">
        <dbReference type="Rhea" id="RHEA:25218"/>
    </physiologicalReaction>
</comment>
<reference evidence="15 16" key="1">
    <citation type="submission" date="2020-04" db="EMBL/GenBank/DDBJ databases">
        <authorList>
            <person name="Alioto T."/>
            <person name="Alioto T."/>
            <person name="Gomez Garrido J."/>
        </authorList>
    </citation>
    <scope>NUCLEOTIDE SEQUENCE [LARGE SCALE GENOMIC DNA]</scope>
</reference>
<gene>
    <name evidence="15" type="ORF">CLODIP_2_CD01102</name>
</gene>
<name>A0A8S1DYT6_9INSE</name>
<organism evidence="15 16">
    <name type="scientific">Cloeon dipterum</name>
    <dbReference type="NCBI Taxonomy" id="197152"/>
    <lineage>
        <taxon>Eukaryota</taxon>
        <taxon>Metazoa</taxon>
        <taxon>Ecdysozoa</taxon>
        <taxon>Arthropoda</taxon>
        <taxon>Hexapoda</taxon>
        <taxon>Insecta</taxon>
        <taxon>Pterygota</taxon>
        <taxon>Palaeoptera</taxon>
        <taxon>Ephemeroptera</taxon>
        <taxon>Pisciforma</taxon>
        <taxon>Baetidae</taxon>
        <taxon>Cloeon</taxon>
    </lineage>
</organism>
<evidence type="ECO:0000256" key="7">
    <source>
        <dbReference type="ARBA" id="ARBA00050849"/>
    </source>
</evidence>